<dbReference type="InterPro" id="IPR006067">
    <property type="entry name" value="NO2/SO3_Rdtase_4Fe4S_dom"/>
</dbReference>
<organism evidence="9">
    <name type="scientific">marine sediment metagenome</name>
    <dbReference type="NCBI Taxonomy" id="412755"/>
    <lineage>
        <taxon>unclassified sequences</taxon>
        <taxon>metagenomes</taxon>
        <taxon>ecological metagenomes</taxon>
    </lineage>
</organism>
<keyword evidence="6" id="KW-0411">Iron-sulfur</keyword>
<dbReference type="EMBL" id="BARW01031571">
    <property type="protein sequence ID" value="GAJ04106.1"/>
    <property type="molecule type" value="Genomic_DNA"/>
</dbReference>
<dbReference type="Gene3D" id="3.30.413.10">
    <property type="entry name" value="Sulfite Reductase Hemoprotein, domain 1"/>
    <property type="match status" value="1"/>
</dbReference>
<dbReference type="InterPro" id="IPR006066">
    <property type="entry name" value="NO2/SO3_Rdtase_FeS/sirohaem_BS"/>
</dbReference>
<dbReference type="GO" id="GO:0020037">
    <property type="term" value="F:heme binding"/>
    <property type="evidence" value="ECO:0007669"/>
    <property type="project" value="InterPro"/>
</dbReference>
<name>X1UW43_9ZZZZ</name>
<proteinExistence type="predicted"/>
<accession>X1UW43</accession>
<evidence type="ECO:0008006" key="10">
    <source>
        <dbReference type="Google" id="ProtNLM"/>
    </source>
</evidence>
<dbReference type="GO" id="GO:0046872">
    <property type="term" value="F:metal ion binding"/>
    <property type="evidence" value="ECO:0007669"/>
    <property type="project" value="UniProtKB-KW"/>
</dbReference>
<keyword evidence="1" id="KW-0004">4Fe-4S</keyword>
<evidence type="ECO:0000259" key="8">
    <source>
        <dbReference type="Pfam" id="PF03460"/>
    </source>
</evidence>
<dbReference type="Pfam" id="PF01077">
    <property type="entry name" value="NIR_SIR"/>
    <property type="match status" value="1"/>
</dbReference>
<feature type="non-terminal residue" evidence="9">
    <location>
        <position position="184"/>
    </location>
</feature>
<comment type="caution">
    <text evidence="9">The sequence shown here is derived from an EMBL/GenBank/DDBJ whole genome shotgun (WGS) entry which is preliminary data.</text>
</comment>
<evidence type="ECO:0000256" key="5">
    <source>
        <dbReference type="ARBA" id="ARBA00023004"/>
    </source>
</evidence>
<evidence type="ECO:0000256" key="3">
    <source>
        <dbReference type="ARBA" id="ARBA00022723"/>
    </source>
</evidence>
<dbReference type="Gene3D" id="3.90.480.10">
    <property type="entry name" value="Sulfite Reductase Hemoprotein,Domain 2"/>
    <property type="match status" value="1"/>
</dbReference>
<dbReference type="AlphaFoldDB" id="X1UW43"/>
<dbReference type="Pfam" id="PF03460">
    <property type="entry name" value="NIR_SIR_ferr"/>
    <property type="match status" value="1"/>
</dbReference>
<keyword evidence="2" id="KW-0349">Heme</keyword>
<feature type="domain" description="Nitrite/sulphite reductase 4Fe-4S" evidence="7">
    <location>
        <begin position="68"/>
        <end position="183"/>
    </location>
</feature>
<dbReference type="GO" id="GO:0051539">
    <property type="term" value="F:4 iron, 4 sulfur cluster binding"/>
    <property type="evidence" value="ECO:0007669"/>
    <property type="project" value="UniProtKB-KW"/>
</dbReference>
<dbReference type="GO" id="GO:0016491">
    <property type="term" value="F:oxidoreductase activity"/>
    <property type="evidence" value="ECO:0007669"/>
    <property type="project" value="UniProtKB-KW"/>
</dbReference>
<dbReference type="PANTHER" id="PTHR32439">
    <property type="entry name" value="FERREDOXIN--NITRITE REDUCTASE, CHLOROPLASTIC"/>
    <property type="match status" value="1"/>
</dbReference>
<evidence type="ECO:0000256" key="6">
    <source>
        <dbReference type="ARBA" id="ARBA00023014"/>
    </source>
</evidence>
<dbReference type="SUPFAM" id="SSF56014">
    <property type="entry name" value="Nitrite and sulphite reductase 4Fe-4S domain-like"/>
    <property type="match status" value="1"/>
</dbReference>
<evidence type="ECO:0000259" key="7">
    <source>
        <dbReference type="Pfam" id="PF01077"/>
    </source>
</evidence>
<keyword evidence="3" id="KW-0479">Metal-binding</keyword>
<dbReference type="InterPro" id="IPR005117">
    <property type="entry name" value="NiRdtase/SiRdtase_haem-b_fer"/>
</dbReference>
<dbReference type="InterPro" id="IPR045854">
    <property type="entry name" value="NO2/SO3_Rdtase_4Fe4S_sf"/>
</dbReference>
<reference evidence="9" key="1">
    <citation type="journal article" date="2014" name="Front. Microbiol.">
        <title>High frequency of phylogenetically diverse reductive dehalogenase-homologous genes in deep subseafloor sedimentary metagenomes.</title>
        <authorList>
            <person name="Kawai M."/>
            <person name="Futagami T."/>
            <person name="Toyoda A."/>
            <person name="Takaki Y."/>
            <person name="Nishi S."/>
            <person name="Hori S."/>
            <person name="Arai W."/>
            <person name="Tsubouchi T."/>
            <person name="Morono Y."/>
            <person name="Uchiyama I."/>
            <person name="Ito T."/>
            <person name="Fujiyama A."/>
            <person name="Inagaki F."/>
            <person name="Takami H."/>
        </authorList>
    </citation>
    <scope>NUCLEOTIDE SEQUENCE</scope>
    <source>
        <strain evidence="9">Expedition CK06-06</strain>
    </source>
</reference>
<evidence type="ECO:0000256" key="2">
    <source>
        <dbReference type="ARBA" id="ARBA00022617"/>
    </source>
</evidence>
<evidence type="ECO:0000256" key="4">
    <source>
        <dbReference type="ARBA" id="ARBA00023002"/>
    </source>
</evidence>
<dbReference type="PANTHER" id="PTHR32439:SF9">
    <property type="entry name" value="BLR3264 PROTEIN"/>
    <property type="match status" value="1"/>
</dbReference>
<dbReference type="InterPro" id="IPR036136">
    <property type="entry name" value="Nit/Sulf_reduc_fer-like_dom_sf"/>
</dbReference>
<dbReference type="PROSITE" id="PS00365">
    <property type="entry name" value="NIR_SIR"/>
    <property type="match status" value="1"/>
</dbReference>
<dbReference type="InterPro" id="IPR051329">
    <property type="entry name" value="NIR_SIR_4Fe-4S"/>
</dbReference>
<feature type="domain" description="Nitrite/Sulfite reductase ferredoxin-like" evidence="8">
    <location>
        <begin position="1"/>
        <end position="47"/>
    </location>
</feature>
<keyword evidence="4" id="KW-0560">Oxidoreductase</keyword>
<evidence type="ECO:0000256" key="1">
    <source>
        <dbReference type="ARBA" id="ARBA00022485"/>
    </source>
</evidence>
<evidence type="ECO:0000313" key="9">
    <source>
        <dbReference type="EMBL" id="GAJ04106.1"/>
    </source>
</evidence>
<sequence length="184" mass="20265">MNSKQLRKIANLTKRYSRNHAEITNRQSIQLHWIDAQDALEIFSIMDKIGFTTDMCGQGFKGARYGDARNILCCPVSGFEKDELLNGAPLLRKLSDFFIGNPDFLDMPKKFKFSISGCGYDCTRAVINDLAFVAVKKNDSIGYTLLAGGGIGATLPGPRLAQPLKVFVETEDAFDVAVAAIEIH</sequence>
<protein>
    <recommendedName>
        <fullName evidence="10">Nitrite/sulphite reductase 4Fe-4S domain-containing protein</fullName>
    </recommendedName>
</protein>
<dbReference type="SUPFAM" id="SSF55124">
    <property type="entry name" value="Nitrite/Sulfite reductase N-terminal domain-like"/>
    <property type="match status" value="1"/>
</dbReference>
<keyword evidence="5" id="KW-0408">Iron</keyword>
<gene>
    <name evidence="9" type="ORF">S12H4_50184</name>
</gene>